<organism evidence="1 2">
    <name type="scientific">Elysia crispata</name>
    <name type="common">lettuce slug</name>
    <dbReference type="NCBI Taxonomy" id="231223"/>
    <lineage>
        <taxon>Eukaryota</taxon>
        <taxon>Metazoa</taxon>
        <taxon>Spiralia</taxon>
        <taxon>Lophotrochozoa</taxon>
        <taxon>Mollusca</taxon>
        <taxon>Gastropoda</taxon>
        <taxon>Heterobranchia</taxon>
        <taxon>Euthyneura</taxon>
        <taxon>Panpulmonata</taxon>
        <taxon>Sacoglossa</taxon>
        <taxon>Placobranchoidea</taxon>
        <taxon>Plakobranchidae</taxon>
        <taxon>Elysia</taxon>
    </lineage>
</organism>
<evidence type="ECO:0000313" key="1">
    <source>
        <dbReference type="EMBL" id="KAK3804218.1"/>
    </source>
</evidence>
<accession>A0AAE1BDC2</accession>
<sequence>MRNNSLRHSVINVPKDSVSFGPSCVPPAAPRVAVGTSAAWCGVPSPVICSLQLDVTACTTTSLQTPDLLKIILSLDTGCRDYAGDLPQRYVSSSRLVGLRVNSYQGSTRVRRGDPGMTRLTIVEPLCSADRH</sequence>
<keyword evidence="2" id="KW-1185">Reference proteome</keyword>
<dbReference type="AlphaFoldDB" id="A0AAE1BDC2"/>
<protein>
    <submittedName>
        <fullName evidence="1">Uncharacterized protein</fullName>
    </submittedName>
</protein>
<comment type="caution">
    <text evidence="1">The sequence shown here is derived from an EMBL/GenBank/DDBJ whole genome shotgun (WGS) entry which is preliminary data.</text>
</comment>
<dbReference type="EMBL" id="JAWDGP010000029">
    <property type="protein sequence ID" value="KAK3804218.1"/>
    <property type="molecule type" value="Genomic_DNA"/>
</dbReference>
<gene>
    <name evidence="1" type="ORF">RRG08_040727</name>
</gene>
<reference evidence="1" key="1">
    <citation type="journal article" date="2023" name="G3 (Bethesda)">
        <title>A reference genome for the long-term kleptoplast-retaining sea slug Elysia crispata morphotype clarki.</title>
        <authorList>
            <person name="Eastman K.E."/>
            <person name="Pendleton A.L."/>
            <person name="Shaikh M.A."/>
            <person name="Suttiyut T."/>
            <person name="Ogas R."/>
            <person name="Tomko P."/>
            <person name="Gavelis G."/>
            <person name="Widhalm J.R."/>
            <person name="Wisecaver J.H."/>
        </authorList>
    </citation>
    <scope>NUCLEOTIDE SEQUENCE</scope>
    <source>
        <strain evidence="1">ECLA1</strain>
    </source>
</reference>
<proteinExistence type="predicted"/>
<name>A0AAE1BDC2_9GAST</name>
<dbReference type="Proteomes" id="UP001283361">
    <property type="component" value="Unassembled WGS sequence"/>
</dbReference>
<evidence type="ECO:0000313" key="2">
    <source>
        <dbReference type="Proteomes" id="UP001283361"/>
    </source>
</evidence>